<accession>A0AAD5Y9N9</accession>
<dbReference type="SMART" id="SM00028">
    <property type="entry name" value="TPR"/>
    <property type="match status" value="5"/>
</dbReference>
<name>A0AAD5Y9N9_9APHY</name>
<dbReference type="AlphaFoldDB" id="A0AAD5Y9N9"/>
<gene>
    <name evidence="1" type="ORF">NLI96_g10876</name>
</gene>
<keyword evidence="2" id="KW-1185">Reference proteome</keyword>
<evidence type="ECO:0000313" key="2">
    <source>
        <dbReference type="Proteomes" id="UP001212997"/>
    </source>
</evidence>
<dbReference type="SUPFAM" id="SSF48452">
    <property type="entry name" value="TPR-like"/>
    <property type="match status" value="2"/>
</dbReference>
<dbReference type="PANTHER" id="PTHR19959">
    <property type="entry name" value="KINESIN LIGHT CHAIN"/>
    <property type="match status" value="1"/>
</dbReference>
<reference evidence="1" key="1">
    <citation type="submission" date="2022-07" db="EMBL/GenBank/DDBJ databases">
        <title>Genome Sequence of Physisporinus lineatus.</title>
        <authorList>
            <person name="Buettner E."/>
        </authorList>
    </citation>
    <scope>NUCLEOTIDE SEQUENCE</scope>
    <source>
        <strain evidence="1">VT162</strain>
    </source>
</reference>
<comment type="caution">
    <text evidence="1">The sequence shown here is derived from an EMBL/GenBank/DDBJ whole genome shotgun (WGS) entry which is preliminary data.</text>
</comment>
<sequence>MVIDSLSPEGEWPDATTLARCALTQKDWYSTAMKSLYNRVEIWGKEKYRSLENVLRHTAASPALRVQALSVLDLTPAERISTTILHTPQRFSGLEQLFVLFGMRENPKENAAFPFRPSFLATLRQFRFVAHIYFYDLELDSLNDLRKILGSFPGLESAIFRSVTWKKSSPEFKPLFNATSWRLSHFSLSGCTSNFVVPFFWAAPPPSCRDLHSLPRHPAVRREDVVLLTELAGLVLNPLGAVANDTRWEWEQDRESNEWCLKCDIGQANSPHSLPYVHFRFNRYTLASIEGFITSVSISWDSQDVGMTDLDACLCKFQHLCRLDLILMQPNNEDSVETVVQRLPGVLELGTQISVSGAKDNDDTPRNSHAKVICNPIIKNRIGSVVQSSTFKRFLTLVTEKLGTLVLQSHYQLSKALNKLYVGHSKLDHHDDALVVIRRIILIQENLTKERPALFDRYLADSLHDLFVCLSKLDQWKEAHIVIQRVVSMRTVLAKEQPTTFNRSLANSLHDLFVCLSKLGQHKKALDAIQREVSIRRILARKQADSTFDQGIADALHSLWNTLCRDDRQTQALVAIQLEVDVREILAQEQPTIFRQAFATSLQNLFQYLIRSHRQKTVEALATIQRQVSVQETLAREDPAAFNGKLACALHQLFFRLYGLGRHAEALVVLQREISVREFFAYNRPFVPTVPLSYAFCDLFSHLYKVGWYQEALDAVRRELAVYLFFAHMQRTPDSSPDTLHDLWISLSTDSNLPKQTLVTIQRGERSTPWTMSYYAIRDLPSVFISLSTCLSALGRQEEALEFIQCAVRMFSAFNTSHPFVYHVELPGSLCQLSLAYTNLNRHEEALESTEKFLAFYRNLARYRPRDYSKDVVQGLNNLSRCLAALGQDDEARKAREEAESTKVDYPEEEWLSVIVQRPCRGHGRRSMK</sequence>
<dbReference type="Proteomes" id="UP001212997">
    <property type="component" value="Unassembled WGS sequence"/>
</dbReference>
<dbReference type="EMBL" id="JANAWD010000661">
    <property type="protein sequence ID" value="KAJ3476843.1"/>
    <property type="molecule type" value="Genomic_DNA"/>
</dbReference>
<organism evidence="1 2">
    <name type="scientific">Meripilus lineatus</name>
    <dbReference type="NCBI Taxonomy" id="2056292"/>
    <lineage>
        <taxon>Eukaryota</taxon>
        <taxon>Fungi</taxon>
        <taxon>Dikarya</taxon>
        <taxon>Basidiomycota</taxon>
        <taxon>Agaricomycotina</taxon>
        <taxon>Agaricomycetes</taxon>
        <taxon>Polyporales</taxon>
        <taxon>Meripilaceae</taxon>
        <taxon>Meripilus</taxon>
    </lineage>
</organism>
<evidence type="ECO:0000313" key="1">
    <source>
        <dbReference type="EMBL" id="KAJ3476843.1"/>
    </source>
</evidence>
<protein>
    <submittedName>
        <fullName evidence="1">Uncharacterized protein</fullName>
    </submittedName>
</protein>
<dbReference type="Pfam" id="PF13181">
    <property type="entry name" value="TPR_8"/>
    <property type="match status" value="1"/>
</dbReference>
<dbReference type="PANTHER" id="PTHR19959:SF119">
    <property type="entry name" value="FUNGAL LIPASE-LIKE DOMAIN-CONTAINING PROTEIN"/>
    <property type="match status" value="1"/>
</dbReference>
<dbReference type="Gene3D" id="1.25.40.10">
    <property type="entry name" value="Tetratricopeptide repeat domain"/>
    <property type="match status" value="3"/>
</dbReference>
<dbReference type="InterPro" id="IPR011990">
    <property type="entry name" value="TPR-like_helical_dom_sf"/>
</dbReference>
<proteinExistence type="predicted"/>
<dbReference type="InterPro" id="IPR019734">
    <property type="entry name" value="TPR_rpt"/>
</dbReference>